<dbReference type="InterPro" id="IPR001733">
    <property type="entry name" value="Peptidase_S26B"/>
</dbReference>
<evidence type="ECO:0000313" key="7">
    <source>
        <dbReference type="Proteomes" id="UP000604046"/>
    </source>
</evidence>
<dbReference type="GO" id="GO:0008233">
    <property type="term" value="F:peptidase activity"/>
    <property type="evidence" value="ECO:0007669"/>
    <property type="project" value="InterPro"/>
</dbReference>
<feature type="transmembrane region" description="Helical" evidence="5">
    <location>
        <begin position="21"/>
        <end position="39"/>
    </location>
</feature>
<feature type="transmembrane region" description="Helical" evidence="5">
    <location>
        <begin position="146"/>
        <end position="163"/>
    </location>
</feature>
<evidence type="ECO:0000256" key="2">
    <source>
        <dbReference type="ARBA" id="ARBA00019685"/>
    </source>
</evidence>
<protein>
    <recommendedName>
        <fullName evidence="2">Signal peptidase complex catalytic subunit SEC11</fullName>
    </recommendedName>
    <alternativeName>
        <fullName evidence="3">Signal peptidase complex catalytic subunit sec11</fullName>
    </alternativeName>
</protein>
<name>A0A812NWX1_9DINO</name>
<evidence type="ECO:0000313" key="6">
    <source>
        <dbReference type="EMBL" id="CAE7318523.1"/>
    </source>
</evidence>
<dbReference type="PANTHER" id="PTHR10806">
    <property type="entry name" value="SIGNAL PEPTIDASE COMPLEX CATALYTIC SUBUNIT SEC11"/>
    <property type="match status" value="1"/>
</dbReference>
<dbReference type="OrthoDB" id="10257561at2759"/>
<keyword evidence="7" id="KW-1185">Reference proteome</keyword>
<evidence type="ECO:0000256" key="1">
    <source>
        <dbReference type="ARBA" id="ARBA00004648"/>
    </source>
</evidence>
<evidence type="ECO:0000256" key="5">
    <source>
        <dbReference type="SAM" id="Phobius"/>
    </source>
</evidence>
<dbReference type="EMBL" id="CAJNDS010002088">
    <property type="protein sequence ID" value="CAE7318523.1"/>
    <property type="molecule type" value="Genomic_DNA"/>
</dbReference>
<dbReference type="Proteomes" id="UP000604046">
    <property type="component" value="Unassembled WGS sequence"/>
</dbReference>
<comment type="function">
    <text evidence="4">Catalytic component of the signal peptidase complex (SPC) which catalyzes the cleavage of N-terminal signal sequences from nascent proteins as they are translocated into the lumen of the endoplasmic reticulum. Specifically cleaves N-terminal signal peptides that contain a hydrophobic alpha-helix (h-region) shorter than 18-20 amino acids.</text>
</comment>
<reference evidence="6" key="1">
    <citation type="submission" date="2021-02" db="EMBL/GenBank/DDBJ databases">
        <authorList>
            <person name="Dougan E. K."/>
            <person name="Rhodes N."/>
            <person name="Thang M."/>
            <person name="Chan C."/>
        </authorList>
    </citation>
    <scope>NUCLEOTIDE SEQUENCE</scope>
</reference>
<keyword evidence="5" id="KW-1133">Transmembrane helix</keyword>
<dbReference type="GO" id="GO:0006465">
    <property type="term" value="P:signal peptide processing"/>
    <property type="evidence" value="ECO:0007669"/>
    <property type="project" value="InterPro"/>
</dbReference>
<gene>
    <name evidence="6" type="primary">Sec11c</name>
    <name evidence="6" type="ORF">SNAT2548_LOCUS16698</name>
</gene>
<comment type="caution">
    <text evidence="6">The sequence shown here is derived from an EMBL/GenBank/DDBJ whole genome shotgun (WGS) entry which is preliminary data.</text>
</comment>
<accession>A0A812NWX1</accession>
<dbReference type="GO" id="GO:0005787">
    <property type="term" value="C:signal peptidase complex"/>
    <property type="evidence" value="ECO:0007669"/>
    <property type="project" value="TreeGrafter"/>
</dbReference>
<dbReference type="CDD" id="cd06462">
    <property type="entry name" value="Peptidase_S24_S26"/>
    <property type="match status" value="1"/>
</dbReference>
<proteinExistence type="predicted"/>
<dbReference type="AlphaFoldDB" id="A0A812NWX1"/>
<comment type="subcellular location">
    <subcellularLocation>
        <location evidence="1">Endoplasmic reticulum membrane</location>
        <topology evidence="1">Single-pass type II membrane protein</topology>
    </subcellularLocation>
</comment>
<keyword evidence="5" id="KW-0472">Membrane</keyword>
<evidence type="ECO:0000256" key="3">
    <source>
        <dbReference type="ARBA" id="ARBA00021755"/>
    </source>
</evidence>
<sequence length="199" mass="22838">MQIIWRHVRESRRLARRPWQLLERALNLCCVFFAVLMLWKGLVLVTNNARPVLVILSGDGTVLHRGDLLFLSRLDERLRAGDLIAFQLKDREIPIVHRLVKLHETPAGEMAVLTKGDENLVDDRGLYPKDQLFLSKRDIVGRVHAYLPYLGMAVIWLNDYLWIKHGLVVATTFSLLIGCGTWQWPVALLLSEMVKGGFF</sequence>
<dbReference type="PANTHER" id="PTHR10806:SF6">
    <property type="entry name" value="SIGNAL PEPTIDASE COMPLEX CATALYTIC SUBUNIT SEC11"/>
    <property type="match status" value="1"/>
</dbReference>
<evidence type="ECO:0000256" key="4">
    <source>
        <dbReference type="ARBA" id="ARBA00045533"/>
    </source>
</evidence>
<keyword evidence="5" id="KW-0812">Transmembrane</keyword>
<feature type="transmembrane region" description="Helical" evidence="5">
    <location>
        <begin position="169"/>
        <end position="190"/>
    </location>
</feature>
<organism evidence="6 7">
    <name type="scientific">Symbiodinium natans</name>
    <dbReference type="NCBI Taxonomy" id="878477"/>
    <lineage>
        <taxon>Eukaryota</taxon>
        <taxon>Sar</taxon>
        <taxon>Alveolata</taxon>
        <taxon>Dinophyceae</taxon>
        <taxon>Suessiales</taxon>
        <taxon>Symbiodiniaceae</taxon>
        <taxon>Symbiodinium</taxon>
    </lineage>
</organism>